<proteinExistence type="predicted"/>
<dbReference type="InterPro" id="IPR008861">
    <property type="entry name" value="GpX-like"/>
</dbReference>
<sequence length="70" mass="8073">MQEQVYKTEAGDTWDLIAFKLFGNENLMKELLEENIELSEIVIFPPGVELSIPEIKKDKKRGVAPWLVQI</sequence>
<gene>
    <name evidence="1" type="ORF">RO03_00495</name>
</gene>
<reference evidence="1 2" key="1">
    <citation type="submission" date="2015-10" db="EMBL/GenBank/DDBJ databases">
        <authorList>
            <person name="Gilbert D.G."/>
        </authorList>
    </citation>
    <scope>NUCLEOTIDE SEQUENCE [LARGE SCALE GENOMIC DNA]</scope>
    <source>
        <strain evidence="1 2">ChDC F311</strain>
    </source>
</reference>
<protein>
    <submittedName>
        <fullName evidence="1">Phage tail protein</fullName>
    </submittedName>
</protein>
<dbReference type="RefSeq" id="WP_059222352.1">
    <property type="nucleotide sequence ID" value="NZ_LMVH01000001.1"/>
</dbReference>
<dbReference type="AlphaFoldDB" id="A0A101K5T7"/>
<evidence type="ECO:0000313" key="2">
    <source>
        <dbReference type="Proteomes" id="UP000054800"/>
    </source>
</evidence>
<dbReference type="EMBL" id="LMVH01000001">
    <property type="protein sequence ID" value="KUL98054.1"/>
    <property type="molecule type" value="Genomic_DNA"/>
</dbReference>
<evidence type="ECO:0000313" key="1">
    <source>
        <dbReference type="EMBL" id="KUL98054.1"/>
    </source>
</evidence>
<name>A0A101K5T7_FUSNC</name>
<comment type="caution">
    <text evidence="1">The sequence shown here is derived from an EMBL/GenBank/DDBJ whole genome shotgun (WGS) entry which is preliminary data.</text>
</comment>
<dbReference type="Proteomes" id="UP000054800">
    <property type="component" value="Unassembled WGS sequence"/>
</dbReference>
<organism evidence="1 2">
    <name type="scientific">Fusobacterium nucleatum subsp. nucleatum</name>
    <dbReference type="NCBI Taxonomy" id="76856"/>
    <lineage>
        <taxon>Bacteria</taxon>
        <taxon>Fusobacteriati</taxon>
        <taxon>Fusobacteriota</taxon>
        <taxon>Fusobacteriia</taxon>
        <taxon>Fusobacteriales</taxon>
        <taxon>Fusobacteriaceae</taxon>
        <taxon>Fusobacterium</taxon>
    </lineage>
</organism>
<accession>A0A101K5T7</accession>
<dbReference type="Pfam" id="PF05489">
    <property type="entry name" value="Phage_tail_X"/>
    <property type="match status" value="1"/>
</dbReference>